<evidence type="ECO:0000313" key="2">
    <source>
        <dbReference type="Proteomes" id="UP001152795"/>
    </source>
</evidence>
<protein>
    <submittedName>
        <fullName evidence="1">Uncharacterized protein</fullName>
    </submittedName>
</protein>
<gene>
    <name evidence="1" type="ORF">PACLA_8A079617</name>
</gene>
<evidence type="ECO:0000313" key="1">
    <source>
        <dbReference type="EMBL" id="CAB4046241.1"/>
    </source>
</evidence>
<reference evidence="1" key="1">
    <citation type="submission" date="2020-04" db="EMBL/GenBank/DDBJ databases">
        <authorList>
            <person name="Alioto T."/>
            <person name="Alioto T."/>
            <person name="Gomez Garrido J."/>
        </authorList>
    </citation>
    <scope>NUCLEOTIDE SEQUENCE</scope>
    <source>
        <strain evidence="1">A484AB</strain>
    </source>
</reference>
<dbReference type="OrthoDB" id="10068564at2759"/>
<proteinExistence type="predicted"/>
<accession>A0A7D9KRL1</accession>
<keyword evidence="2" id="KW-1185">Reference proteome</keyword>
<comment type="caution">
    <text evidence="1">The sequence shown here is derived from an EMBL/GenBank/DDBJ whole genome shotgun (WGS) entry which is preliminary data.</text>
</comment>
<dbReference type="Proteomes" id="UP001152795">
    <property type="component" value="Unassembled WGS sequence"/>
</dbReference>
<dbReference type="EMBL" id="CACRXK020048143">
    <property type="protein sequence ID" value="CAB4046241.1"/>
    <property type="molecule type" value="Genomic_DNA"/>
</dbReference>
<organism evidence="1 2">
    <name type="scientific">Paramuricea clavata</name>
    <name type="common">Red gorgonian</name>
    <name type="synonym">Violescent sea-whip</name>
    <dbReference type="NCBI Taxonomy" id="317549"/>
    <lineage>
        <taxon>Eukaryota</taxon>
        <taxon>Metazoa</taxon>
        <taxon>Cnidaria</taxon>
        <taxon>Anthozoa</taxon>
        <taxon>Octocorallia</taxon>
        <taxon>Malacalcyonacea</taxon>
        <taxon>Plexauridae</taxon>
        <taxon>Paramuricea</taxon>
    </lineage>
</organism>
<dbReference type="AlphaFoldDB" id="A0A7D9KRL1"/>
<feature type="non-terminal residue" evidence="1">
    <location>
        <position position="96"/>
    </location>
</feature>
<name>A0A7D9KRL1_PARCT</name>
<sequence length="96" mass="11125">MRHKQTSSRHRQLSRHPAVIEREQITSTSAEEYVNYVTNCSVPKSMTLDEIKKVTHNDPVLQKVKKCPKEGKWDENDPDLKPFRLCADELTYNASP</sequence>